<sequence length="26" mass="3088">MTIILGIIGLLLMIYLFWFLFKGEEI</sequence>
<protein>
    <submittedName>
        <fullName evidence="2">Potassium-transporting ATPase subunit F</fullName>
    </submittedName>
</protein>
<organism evidence="2 3">
    <name type="scientific">Enterococcus avium</name>
    <name type="common">Streptococcus avium</name>
    <dbReference type="NCBI Taxonomy" id="33945"/>
    <lineage>
        <taxon>Bacteria</taxon>
        <taxon>Bacillati</taxon>
        <taxon>Bacillota</taxon>
        <taxon>Bacilli</taxon>
        <taxon>Lactobacillales</taxon>
        <taxon>Enterococcaceae</taxon>
        <taxon>Enterococcus</taxon>
    </lineage>
</organism>
<feature type="transmembrane region" description="Helical" evidence="1">
    <location>
        <begin position="6"/>
        <end position="21"/>
    </location>
</feature>
<accession>A0A2N8PS74</accession>
<dbReference type="AlphaFoldDB" id="A0A2N8PS74"/>
<reference evidence="2 3" key="1">
    <citation type="submission" date="2018-12" db="EMBL/GenBank/DDBJ databases">
        <title>A novel vanA-carrying plasmid in a clinical isolate of Enterococcus avium.</title>
        <authorList>
            <person name="Bernasconi O.J."/>
            <person name="Luzzaro F."/>
            <person name="Endimiani A."/>
        </authorList>
    </citation>
    <scope>NUCLEOTIDE SEQUENCE [LARGE SCALE GENOMIC DNA]</scope>
    <source>
        <strain evidence="2 3">LC0559/18</strain>
    </source>
</reference>
<name>A0A2N8PS74_ENTAV</name>
<comment type="caution">
    <text evidence="2">The sequence shown here is derived from an EMBL/GenBank/DDBJ whole genome shotgun (WGS) entry which is preliminary data.</text>
</comment>
<dbReference type="Proteomes" id="UP000288388">
    <property type="component" value="Unassembled WGS sequence"/>
</dbReference>
<proteinExistence type="predicted"/>
<keyword evidence="1" id="KW-0812">Transmembrane</keyword>
<keyword evidence="1" id="KW-1133">Transmembrane helix</keyword>
<evidence type="ECO:0000256" key="1">
    <source>
        <dbReference type="SAM" id="Phobius"/>
    </source>
</evidence>
<gene>
    <name evidence="2" type="ORF">EK398_21640</name>
</gene>
<evidence type="ECO:0000313" key="2">
    <source>
        <dbReference type="EMBL" id="RVU93359.1"/>
    </source>
</evidence>
<evidence type="ECO:0000313" key="3">
    <source>
        <dbReference type="Proteomes" id="UP000288388"/>
    </source>
</evidence>
<keyword evidence="1" id="KW-0472">Membrane</keyword>
<dbReference type="EMBL" id="RYZS01000002">
    <property type="protein sequence ID" value="RVU93359.1"/>
    <property type="molecule type" value="Genomic_DNA"/>
</dbReference>